<evidence type="ECO:0000313" key="3">
    <source>
        <dbReference type="EMBL" id="MCW8109894.1"/>
    </source>
</evidence>
<evidence type="ECO:0000256" key="1">
    <source>
        <dbReference type="SAM" id="SignalP"/>
    </source>
</evidence>
<dbReference type="EMBL" id="JAPFRD010000013">
    <property type="protein sequence ID" value="MCW8109894.1"/>
    <property type="molecule type" value="Genomic_DNA"/>
</dbReference>
<gene>
    <name evidence="3" type="ORF">OPS25_15410</name>
</gene>
<dbReference type="Proteomes" id="UP001142810">
    <property type="component" value="Unassembled WGS sequence"/>
</dbReference>
<dbReference type="InterPro" id="IPR023374">
    <property type="entry name" value="AttH-like_dom_sf"/>
</dbReference>
<dbReference type="Gene3D" id="2.40.370.10">
    <property type="entry name" value="AttH-like domain"/>
    <property type="match status" value="2"/>
</dbReference>
<dbReference type="PANTHER" id="PTHR38591">
    <property type="entry name" value="HYDROLASE"/>
    <property type="match status" value="1"/>
</dbReference>
<name>A0ABT3PB11_9ALTE</name>
<proteinExistence type="predicted"/>
<keyword evidence="1" id="KW-0732">Signal</keyword>
<dbReference type="RefSeq" id="WP_265618774.1">
    <property type="nucleotide sequence ID" value="NZ_JAPFRD010000013.1"/>
</dbReference>
<accession>A0ABT3PB11</accession>
<sequence length="351" mass="39417">MKVCPLNFWLLPLVLVLLACEPVKQDHAHSGRAVARGTPVKPGRVVDFPADHGIHSQQGIEWWYLTANLTSNSGDTFGVQWTLFRTLLPGSVESKWWDDNLYFAHFALQHEQTHMAFERFARAGQAKVSSTPFEAVLDDWQLRSLGGDFLPLQLTAKETNYAVSLTLDNSPVTLHGDNGYSQKTQSGHASFYFSYPFLRVTGSLTFAGKDYTVSGHAWYDREWSASLLDTDQVGWDWFSLVDEELKNGLMLFCIRDKNDNYENCAGSLIDAEGVAVSLQHQDISLTVQQTISLGNKTYPRKWRVDLPNREPTIIETITHDSRNQLSISYWEGRIQSTGGFAGKGYGEVTGN</sequence>
<dbReference type="SUPFAM" id="SSF159245">
    <property type="entry name" value="AttH-like"/>
    <property type="match status" value="1"/>
</dbReference>
<dbReference type="PROSITE" id="PS51257">
    <property type="entry name" value="PROKAR_LIPOPROTEIN"/>
    <property type="match status" value="1"/>
</dbReference>
<feature type="chain" id="PRO_5045485298" evidence="1">
    <location>
        <begin position="20"/>
        <end position="351"/>
    </location>
</feature>
<organism evidence="3 4">
    <name type="scientific">Alteromonas aquimaris</name>
    <dbReference type="NCBI Taxonomy" id="2998417"/>
    <lineage>
        <taxon>Bacteria</taxon>
        <taxon>Pseudomonadati</taxon>
        <taxon>Pseudomonadota</taxon>
        <taxon>Gammaproteobacteria</taxon>
        <taxon>Alteromonadales</taxon>
        <taxon>Alteromonadaceae</taxon>
        <taxon>Alteromonas/Salinimonas group</taxon>
        <taxon>Alteromonas</taxon>
    </lineage>
</organism>
<evidence type="ECO:0000259" key="2">
    <source>
        <dbReference type="Pfam" id="PF07143"/>
    </source>
</evidence>
<keyword evidence="4" id="KW-1185">Reference proteome</keyword>
<feature type="signal peptide" evidence="1">
    <location>
        <begin position="1"/>
        <end position="19"/>
    </location>
</feature>
<dbReference type="InterPro" id="IPR010791">
    <property type="entry name" value="AttH_dom"/>
</dbReference>
<comment type="caution">
    <text evidence="3">The sequence shown here is derived from an EMBL/GenBank/DDBJ whole genome shotgun (WGS) entry which is preliminary data.</text>
</comment>
<dbReference type="Pfam" id="PF07143">
    <property type="entry name" value="CrtC"/>
    <property type="match status" value="1"/>
</dbReference>
<protein>
    <submittedName>
        <fullName evidence="3">ABC transporter</fullName>
    </submittedName>
</protein>
<feature type="domain" description="AttH" evidence="2">
    <location>
        <begin position="60"/>
        <end position="224"/>
    </location>
</feature>
<evidence type="ECO:0000313" key="4">
    <source>
        <dbReference type="Proteomes" id="UP001142810"/>
    </source>
</evidence>
<reference evidence="3" key="1">
    <citation type="submission" date="2022-11" db="EMBL/GenBank/DDBJ databases">
        <title>Alteromonas sp. nov., isolated from sea water of the Qingdao.</title>
        <authorList>
            <person name="Wang Q."/>
        </authorList>
    </citation>
    <scope>NUCLEOTIDE SEQUENCE</scope>
    <source>
        <strain evidence="3">ASW11-7</strain>
    </source>
</reference>
<dbReference type="Pfam" id="PF17186">
    <property type="entry name" value="Lipocalin_9"/>
    <property type="match status" value="1"/>
</dbReference>
<dbReference type="PANTHER" id="PTHR38591:SF1">
    <property type="entry name" value="BLL1000 PROTEIN"/>
    <property type="match status" value="1"/>
</dbReference>